<evidence type="ECO:0000259" key="1">
    <source>
        <dbReference type="SMART" id="SM00849"/>
    </source>
</evidence>
<dbReference type="RefSeq" id="WP_148691991.1">
    <property type="nucleotide sequence ID" value="NZ_CP020477.1"/>
</dbReference>
<dbReference type="STRING" id="282676.B6F84_09345"/>
<accession>A0A1W6K138</accession>
<evidence type="ECO:0000313" key="2">
    <source>
        <dbReference type="EMBL" id="ARM76207.1"/>
    </source>
</evidence>
<dbReference type="PANTHER" id="PTHR46018:SF3">
    <property type="entry name" value="ARYLSULFATASE"/>
    <property type="match status" value="1"/>
</dbReference>
<dbReference type="SMART" id="SM00849">
    <property type="entry name" value="Lactamase_B"/>
    <property type="match status" value="1"/>
</dbReference>
<dbReference type="InterPro" id="IPR036866">
    <property type="entry name" value="RibonucZ/Hydroxyglut_hydro"/>
</dbReference>
<keyword evidence="3" id="KW-1185">Reference proteome</keyword>
<sequence>MEITFLGTGSGSTFGSKRNKSSIMISTDQTKIILDMGNGSNSKIEDLGFPDIDAVFFTHLHIDHFNGIFDYLVQRKIRKIKDIKIFSPKGFKKIFDNYRELGNDITAEIIESDLPKAKIGNLEVYSVEACHKIYAVSYIIKDEKHKIIYSGDTREPCEGIIKESKDADLIIHEGTCIEGCEIYGHTTVKQLHEFFANKNLVITHIPAQIEDKIASASKNFIIAYDGLKINV</sequence>
<name>A0A1W6K138_9CREN</name>
<evidence type="ECO:0000313" key="3">
    <source>
        <dbReference type="Proteomes" id="UP000193404"/>
    </source>
</evidence>
<proteinExistence type="predicted"/>
<dbReference type="OrthoDB" id="73420at2157"/>
<dbReference type="Pfam" id="PF23023">
    <property type="entry name" value="Anti-Pycsar_Apyc1"/>
    <property type="match status" value="1"/>
</dbReference>
<feature type="domain" description="Metallo-beta-lactamase" evidence="1">
    <location>
        <begin position="19"/>
        <end position="204"/>
    </location>
</feature>
<dbReference type="Gene3D" id="3.60.15.10">
    <property type="entry name" value="Ribonuclease Z/Hydroxyacylglutathione hydrolase-like"/>
    <property type="match status" value="1"/>
</dbReference>
<dbReference type="KEGG" id="aman:B6F84_09345"/>
<dbReference type="GeneID" id="41591127"/>
<keyword evidence="2" id="KW-0378">Hydrolase</keyword>
<dbReference type="AlphaFoldDB" id="A0A1W6K138"/>
<organism evidence="2 3">
    <name type="scientific">Acidianus manzaensis</name>
    <dbReference type="NCBI Taxonomy" id="282676"/>
    <lineage>
        <taxon>Archaea</taxon>
        <taxon>Thermoproteota</taxon>
        <taxon>Thermoprotei</taxon>
        <taxon>Sulfolobales</taxon>
        <taxon>Sulfolobaceae</taxon>
        <taxon>Acidianus</taxon>
    </lineage>
</organism>
<dbReference type="SUPFAM" id="SSF56281">
    <property type="entry name" value="Metallo-hydrolase/oxidoreductase"/>
    <property type="match status" value="1"/>
</dbReference>
<dbReference type="GO" id="GO:0042781">
    <property type="term" value="F:3'-tRNA processing endoribonuclease activity"/>
    <property type="evidence" value="ECO:0007669"/>
    <property type="project" value="TreeGrafter"/>
</dbReference>
<gene>
    <name evidence="2" type="ORF">B6F84_09345</name>
</gene>
<protein>
    <submittedName>
        <fullName evidence="2">MBL fold metallo-hydrolase</fullName>
    </submittedName>
</protein>
<dbReference type="InterPro" id="IPR001279">
    <property type="entry name" value="Metallo-B-lactamas"/>
</dbReference>
<dbReference type="PANTHER" id="PTHR46018">
    <property type="entry name" value="ZINC PHOSPHODIESTERASE ELAC PROTEIN 1"/>
    <property type="match status" value="1"/>
</dbReference>
<dbReference type="EMBL" id="CP020477">
    <property type="protein sequence ID" value="ARM76207.1"/>
    <property type="molecule type" value="Genomic_DNA"/>
</dbReference>
<dbReference type="Proteomes" id="UP000193404">
    <property type="component" value="Chromosome"/>
</dbReference>
<reference evidence="2 3" key="1">
    <citation type="submission" date="2017-03" db="EMBL/GenBank/DDBJ databases">
        <title>Sulfur activation and transportation mechanism of thermophilic Archaea Acidianus manzaensis YN-25.</title>
        <authorList>
            <person name="Ma Y."/>
            <person name="Yang Y."/>
            <person name="Xia J."/>
        </authorList>
    </citation>
    <scope>NUCLEOTIDE SEQUENCE [LARGE SCALE GENOMIC DNA]</scope>
    <source>
        <strain evidence="2 3">YN-25</strain>
    </source>
</reference>